<dbReference type="PANTHER" id="PTHR11011">
    <property type="entry name" value="MALE STERILITY PROTEIN 2-RELATED"/>
    <property type="match status" value="1"/>
</dbReference>
<accession>A0A843U1Z9</accession>
<protein>
    <recommendedName>
        <fullName evidence="4">Fatty acyl-CoA reductase</fullName>
        <ecNumber evidence="4">1.2.1.84</ecNumber>
    </recommendedName>
</protein>
<reference evidence="7" key="1">
    <citation type="submission" date="2017-07" db="EMBL/GenBank/DDBJ databases">
        <title>Taro Niue Genome Assembly and Annotation.</title>
        <authorList>
            <person name="Atibalentja N."/>
            <person name="Keating K."/>
            <person name="Fields C.J."/>
        </authorList>
    </citation>
    <scope>NUCLEOTIDE SEQUENCE</scope>
    <source>
        <strain evidence="7">Niue_2</strain>
        <tissue evidence="7">Leaf</tissue>
    </source>
</reference>
<comment type="similarity">
    <text evidence="1 4">Belongs to the fatty acyl-CoA reductase family.</text>
</comment>
<keyword evidence="4" id="KW-0521">NADP</keyword>
<dbReference type="CDD" id="cd09071">
    <property type="entry name" value="FAR_C"/>
    <property type="match status" value="1"/>
</dbReference>
<evidence type="ECO:0000256" key="1">
    <source>
        <dbReference type="ARBA" id="ARBA00005928"/>
    </source>
</evidence>
<feature type="domain" description="Fatty acyl-CoA reductase C-terminal" evidence="5">
    <location>
        <begin position="410"/>
        <end position="491"/>
    </location>
</feature>
<comment type="function">
    <text evidence="4">Catalyzes the reduction of fatty acyl-CoA to fatty alcohols.</text>
</comment>
<dbReference type="Pfam" id="PF07993">
    <property type="entry name" value="NAD_binding_4"/>
    <property type="match status" value="1"/>
</dbReference>
<comment type="caution">
    <text evidence="7">The sequence shown here is derived from an EMBL/GenBank/DDBJ whole genome shotgun (WGS) entry which is preliminary data.</text>
</comment>
<dbReference type="GO" id="GO:0035336">
    <property type="term" value="P:long-chain fatty-acyl-CoA metabolic process"/>
    <property type="evidence" value="ECO:0007669"/>
    <property type="project" value="TreeGrafter"/>
</dbReference>
<evidence type="ECO:0000256" key="3">
    <source>
        <dbReference type="ARBA" id="ARBA00023098"/>
    </source>
</evidence>
<dbReference type="CDD" id="cd05236">
    <property type="entry name" value="FAR-N_SDR_e"/>
    <property type="match status" value="1"/>
</dbReference>
<dbReference type="OrthoDB" id="429813at2759"/>
<keyword evidence="4" id="KW-0560">Oxidoreductase</keyword>
<evidence type="ECO:0000256" key="4">
    <source>
        <dbReference type="RuleBase" id="RU363097"/>
    </source>
</evidence>
<dbReference type="PANTHER" id="PTHR11011:SF99">
    <property type="entry name" value="FATTY ACYL-COA REDUCTASE 3"/>
    <property type="match status" value="1"/>
</dbReference>
<proteinExistence type="inferred from homology"/>
<evidence type="ECO:0000259" key="5">
    <source>
        <dbReference type="Pfam" id="PF03015"/>
    </source>
</evidence>
<dbReference type="InterPro" id="IPR013120">
    <property type="entry name" value="FAR_NAD-bd"/>
</dbReference>
<organism evidence="7 8">
    <name type="scientific">Colocasia esculenta</name>
    <name type="common">Wild taro</name>
    <name type="synonym">Arum esculentum</name>
    <dbReference type="NCBI Taxonomy" id="4460"/>
    <lineage>
        <taxon>Eukaryota</taxon>
        <taxon>Viridiplantae</taxon>
        <taxon>Streptophyta</taxon>
        <taxon>Embryophyta</taxon>
        <taxon>Tracheophyta</taxon>
        <taxon>Spermatophyta</taxon>
        <taxon>Magnoliopsida</taxon>
        <taxon>Liliopsida</taxon>
        <taxon>Araceae</taxon>
        <taxon>Aroideae</taxon>
        <taxon>Colocasieae</taxon>
        <taxon>Colocasia</taxon>
    </lineage>
</organism>
<keyword evidence="2 4" id="KW-0444">Lipid biosynthesis</keyword>
<keyword evidence="3 4" id="KW-0443">Lipid metabolism</keyword>
<dbReference type="InterPro" id="IPR033640">
    <property type="entry name" value="FAR_C"/>
</dbReference>
<dbReference type="GO" id="GO:0010345">
    <property type="term" value="P:suberin biosynthetic process"/>
    <property type="evidence" value="ECO:0007669"/>
    <property type="project" value="TreeGrafter"/>
</dbReference>
<gene>
    <name evidence="7" type="ORF">Taro_008491</name>
</gene>
<evidence type="ECO:0000313" key="7">
    <source>
        <dbReference type="EMBL" id="MQL76107.1"/>
    </source>
</evidence>
<evidence type="ECO:0000259" key="6">
    <source>
        <dbReference type="Pfam" id="PF07993"/>
    </source>
</evidence>
<dbReference type="AlphaFoldDB" id="A0A843U1Z9"/>
<name>A0A843U1Z9_COLES</name>
<dbReference type="InterPro" id="IPR036291">
    <property type="entry name" value="NAD(P)-bd_dom_sf"/>
</dbReference>
<dbReference type="GO" id="GO:0102965">
    <property type="term" value="F:alcohol-forming long-chain fatty acyl-CoA reductase activity"/>
    <property type="evidence" value="ECO:0007669"/>
    <property type="project" value="UniProtKB-EC"/>
</dbReference>
<dbReference type="GO" id="GO:0080019">
    <property type="term" value="F:alcohol-forming very long-chain fatty acyl-CoA reductase activity"/>
    <property type="evidence" value="ECO:0007669"/>
    <property type="project" value="InterPro"/>
</dbReference>
<comment type="catalytic activity">
    <reaction evidence="4">
        <text>a long-chain fatty acyl-CoA + 2 NADPH + 2 H(+) = a long-chain primary fatty alcohol + 2 NADP(+) + CoA</text>
        <dbReference type="Rhea" id="RHEA:52716"/>
        <dbReference type="ChEBI" id="CHEBI:15378"/>
        <dbReference type="ChEBI" id="CHEBI:57287"/>
        <dbReference type="ChEBI" id="CHEBI:57783"/>
        <dbReference type="ChEBI" id="CHEBI:58349"/>
        <dbReference type="ChEBI" id="CHEBI:77396"/>
        <dbReference type="ChEBI" id="CHEBI:83139"/>
        <dbReference type="EC" id="1.2.1.84"/>
    </reaction>
</comment>
<dbReference type="EMBL" id="NMUH01000280">
    <property type="protein sequence ID" value="MQL76107.1"/>
    <property type="molecule type" value="Genomic_DNA"/>
</dbReference>
<dbReference type="Proteomes" id="UP000652761">
    <property type="component" value="Unassembled WGS sequence"/>
</dbReference>
<dbReference type="SUPFAM" id="SSF51735">
    <property type="entry name" value="NAD(P)-binding Rossmann-fold domains"/>
    <property type="match status" value="1"/>
</dbReference>
<evidence type="ECO:0000313" key="8">
    <source>
        <dbReference type="Proteomes" id="UP000652761"/>
    </source>
</evidence>
<sequence>MEKVGIMGFLEEKSILVTGATGFLGKLFVEKVLRVQPNVRRLYLLLRASDTLAAAERLWNEVLGKDLFRVLKEQHGEGFHSFISSKLIPVAGDVGEEGLGVETSSLREALQSEIHVIVNSAATTRFDERYDVALRTNTFGAKHVMDFSKKCPKLEMLLHVSTAYVSGEKTGMIFEKPFCMGETLNGLSVLSIEEECSVVSRRLKELDAAKSTKMEERVAMRKLGMQRAKTFGWPNTYVFTKAMGEMLISQVTGNLPIAIVRPAMVSTTCKEPFPGWIEGCRTFDSLIIAYAKGNLSSVFANPRAIMDTVPGDLVINAMISIMVYQLCQRHHLVYHVGSSSRNPLTFGMLADYVYHYFLANPPRRKDGRQIIQARGVTFYRSKMQFNLRVKLPFYLVCKGLNLANIASFHSITSTNNNLKRVFKYLMRMAELYEPFAFFKGTFDTQNTERVREATVEGCPDGKTFDFDVSNIDWEDYLVSTHIPGLLRYELK</sequence>
<keyword evidence="8" id="KW-1185">Reference proteome</keyword>
<evidence type="ECO:0000256" key="2">
    <source>
        <dbReference type="ARBA" id="ARBA00022516"/>
    </source>
</evidence>
<dbReference type="Gene3D" id="3.40.50.720">
    <property type="entry name" value="NAD(P)-binding Rossmann-like Domain"/>
    <property type="match status" value="1"/>
</dbReference>
<dbReference type="InterPro" id="IPR026055">
    <property type="entry name" value="FAR"/>
</dbReference>
<dbReference type="EC" id="1.2.1.84" evidence="4"/>
<feature type="domain" description="Thioester reductase (TE)" evidence="6">
    <location>
        <begin position="17"/>
        <end position="318"/>
    </location>
</feature>
<dbReference type="Pfam" id="PF03015">
    <property type="entry name" value="Sterile"/>
    <property type="match status" value="1"/>
</dbReference>